<sequence>MDNCNLESHQKPITHGISSYNERIAFVLCENFLPSGQYQIQLFHFEEAWEKYFEEKCSIEILKKAPFLKFDSSNDIIFVYLDVKPTQTLFHRKKSSICKTTIGFFVLHFYFFARENRRQTFAQITIAVVVKNCICLGSTMPTNVIHHMSLTAFGVVYDQFGGKLKKREQAGAESNTSDKHIKKNDLYGRQRKIKRKIWSELLAQCVTPNKLVLKLPFQKVWGPCLNIYTYMCLVNILDYALF</sequence>
<protein>
    <submittedName>
        <fullName evidence="1">Uncharacterized protein</fullName>
    </submittedName>
</protein>
<comment type="caution">
    <text evidence="1">The sequence shown here is derived from an EMBL/GenBank/DDBJ whole genome shotgun (WGS) entry which is preliminary data.</text>
</comment>
<evidence type="ECO:0000313" key="1">
    <source>
        <dbReference type="EMBL" id="ETO00978.1"/>
    </source>
</evidence>
<evidence type="ECO:0000313" key="2">
    <source>
        <dbReference type="Proteomes" id="UP000023152"/>
    </source>
</evidence>
<organism evidence="1 2">
    <name type="scientific">Reticulomyxa filosa</name>
    <dbReference type="NCBI Taxonomy" id="46433"/>
    <lineage>
        <taxon>Eukaryota</taxon>
        <taxon>Sar</taxon>
        <taxon>Rhizaria</taxon>
        <taxon>Retaria</taxon>
        <taxon>Foraminifera</taxon>
        <taxon>Monothalamids</taxon>
        <taxon>Reticulomyxidae</taxon>
        <taxon>Reticulomyxa</taxon>
    </lineage>
</organism>
<feature type="non-terminal residue" evidence="1">
    <location>
        <position position="242"/>
    </location>
</feature>
<dbReference type="EMBL" id="ASPP01039523">
    <property type="protein sequence ID" value="ETO00978.1"/>
    <property type="molecule type" value="Genomic_DNA"/>
</dbReference>
<dbReference type="AlphaFoldDB" id="X6LG78"/>
<name>X6LG78_RETFI</name>
<keyword evidence="2" id="KW-1185">Reference proteome</keyword>
<gene>
    <name evidence="1" type="ORF">RFI_36462</name>
</gene>
<dbReference type="Proteomes" id="UP000023152">
    <property type="component" value="Unassembled WGS sequence"/>
</dbReference>
<accession>X6LG78</accession>
<proteinExistence type="predicted"/>
<reference evidence="1 2" key="1">
    <citation type="journal article" date="2013" name="Curr. Biol.">
        <title>The Genome of the Foraminiferan Reticulomyxa filosa.</title>
        <authorList>
            <person name="Glockner G."/>
            <person name="Hulsmann N."/>
            <person name="Schleicher M."/>
            <person name="Noegel A.A."/>
            <person name="Eichinger L."/>
            <person name="Gallinger C."/>
            <person name="Pawlowski J."/>
            <person name="Sierra R."/>
            <person name="Euteneuer U."/>
            <person name="Pillet L."/>
            <person name="Moustafa A."/>
            <person name="Platzer M."/>
            <person name="Groth M."/>
            <person name="Szafranski K."/>
            <person name="Schliwa M."/>
        </authorList>
    </citation>
    <scope>NUCLEOTIDE SEQUENCE [LARGE SCALE GENOMIC DNA]</scope>
</reference>